<dbReference type="AlphaFoldDB" id="A0A7W9V2L9"/>
<name>A0A7W9V2L9_9ACTN</name>
<evidence type="ECO:0000259" key="1">
    <source>
        <dbReference type="Pfam" id="PF01636"/>
    </source>
</evidence>
<dbReference type="Pfam" id="PF01636">
    <property type="entry name" value="APH"/>
    <property type="match status" value="1"/>
</dbReference>
<dbReference type="EMBL" id="JACHJL010000020">
    <property type="protein sequence ID" value="MBB5938999.1"/>
    <property type="molecule type" value="Genomic_DNA"/>
</dbReference>
<dbReference type="InterPro" id="IPR011009">
    <property type="entry name" value="Kinase-like_dom_sf"/>
</dbReference>
<reference evidence="2 3" key="1">
    <citation type="submission" date="2020-08" db="EMBL/GenBank/DDBJ databases">
        <title>Genomic Encyclopedia of Type Strains, Phase III (KMG-III): the genomes of soil and plant-associated and newly described type strains.</title>
        <authorList>
            <person name="Whitman W."/>
        </authorList>
    </citation>
    <scope>NUCLEOTIDE SEQUENCE [LARGE SCALE GENOMIC DNA]</scope>
    <source>
        <strain evidence="2 3">CECT 8305</strain>
    </source>
</reference>
<dbReference type="Proteomes" id="UP000588098">
    <property type="component" value="Unassembled WGS sequence"/>
</dbReference>
<gene>
    <name evidence="2" type="ORF">FHS42_006091</name>
</gene>
<dbReference type="InterPro" id="IPR002575">
    <property type="entry name" value="Aminoglycoside_PTrfase"/>
</dbReference>
<comment type="caution">
    <text evidence="2">The sequence shown here is derived from an EMBL/GenBank/DDBJ whole genome shotgun (WGS) entry which is preliminary data.</text>
</comment>
<proteinExistence type="predicted"/>
<accession>A0A7W9V2L9</accession>
<evidence type="ECO:0000313" key="3">
    <source>
        <dbReference type="Proteomes" id="UP000588098"/>
    </source>
</evidence>
<dbReference type="RefSeq" id="WP_184577375.1">
    <property type="nucleotide sequence ID" value="NZ_JACHJL010000020.1"/>
</dbReference>
<keyword evidence="3" id="KW-1185">Reference proteome</keyword>
<evidence type="ECO:0000313" key="2">
    <source>
        <dbReference type="EMBL" id="MBB5938999.1"/>
    </source>
</evidence>
<dbReference type="SUPFAM" id="SSF56112">
    <property type="entry name" value="Protein kinase-like (PK-like)"/>
    <property type="match status" value="1"/>
</dbReference>
<organism evidence="2 3">
    <name type="scientific">Streptomyces zagrosensis</name>
    <dbReference type="NCBI Taxonomy" id="1042984"/>
    <lineage>
        <taxon>Bacteria</taxon>
        <taxon>Bacillati</taxon>
        <taxon>Actinomycetota</taxon>
        <taxon>Actinomycetes</taxon>
        <taxon>Kitasatosporales</taxon>
        <taxon>Streptomycetaceae</taxon>
        <taxon>Streptomyces</taxon>
    </lineage>
</organism>
<sequence length="337" mass="36879">MTDTTHPSAERAEAERHGIDIDTVAGQMLRAHRARTGAPAPAPHDLDVRVWIPAGARKSRRRLFVRLDVAGTPAAVAKVPLSAHDPKLAYEFEVLSGLHPSFPLAHPAPLDRLGGGFTMTYLGGSDLPAVPGLTAGPDACWRVLRPVVDSVATLHLAPLDDNAPALTPHQAAAQYVRRPEFGAAHADRALRAALLARTHGDLGPWNVRYDVDDGTVRLLDFEDYRPVGVAGIDVVNLLLTCGLLVFPDYPERGFDWLYDQVFESDHWFRAVLGRALTHYATATGQRPASVADLTPLMCQWLIERITAEGRDTSGMFYRTFADRYLSTRPSLTRSLDA</sequence>
<protein>
    <recommendedName>
        <fullName evidence="1">Aminoglycoside phosphotransferase domain-containing protein</fullName>
    </recommendedName>
</protein>
<feature type="domain" description="Aminoglycoside phosphotransferase" evidence="1">
    <location>
        <begin position="59"/>
        <end position="238"/>
    </location>
</feature>